<organism evidence="2 3">
    <name type="scientific">Fasciola hepatica</name>
    <name type="common">Liver fluke</name>
    <dbReference type="NCBI Taxonomy" id="6192"/>
    <lineage>
        <taxon>Eukaryota</taxon>
        <taxon>Metazoa</taxon>
        <taxon>Spiralia</taxon>
        <taxon>Lophotrochozoa</taxon>
        <taxon>Platyhelminthes</taxon>
        <taxon>Trematoda</taxon>
        <taxon>Digenea</taxon>
        <taxon>Plagiorchiida</taxon>
        <taxon>Echinostomata</taxon>
        <taxon>Echinostomatoidea</taxon>
        <taxon>Fasciolidae</taxon>
        <taxon>Fasciola</taxon>
    </lineage>
</organism>
<evidence type="ECO:0000313" key="2">
    <source>
        <dbReference type="EMBL" id="THD19063.1"/>
    </source>
</evidence>
<reference evidence="2" key="1">
    <citation type="submission" date="2019-03" db="EMBL/GenBank/DDBJ databases">
        <title>Improved annotation for the trematode Fasciola hepatica.</title>
        <authorList>
            <person name="Choi Y.-J."/>
            <person name="Martin J."/>
            <person name="Mitreva M."/>
        </authorList>
    </citation>
    <scope>NUCLEOTIDE SEQUENCE [LARGE SCALE GENOMIC DNA]</scope>
</reference>
<name>A0A4E0QVG2_FASHE</name>
<dbReference type="Proteomes" id="UP000230066">
    <property type="component" value="Unassembled WGS sequence"/>
</dbReference>
<evidence type="ECO:0000256" key="1">
    <source>
        <dbReference type="SAM" id="SignalP"/>
    </source>
</evidence>
<feature type="chain" id="PRO_5020041960" evidence="1">
    <location>
        <begin position="26"/>
        <end position="266"/>
    </location>
</feature>
<protein>
    <submittedName>
        <fullName evidence="2">Uncharacterized protein</fullName>
    </submittedName>
</protein>
<keyword evidence="1" id="KW-0732">Signal</keyword>
<dbReference type="AlphaFoldDB" id="A0A4E0QVG2"/>
<gene>
    <name evidence="2" type="ORF">D915_010317</name>
</gene>
<evidence type="ECO:0000313" key="3">
    <source>
        <dbReference type="Proteomes" id="UP000230066"/>
    </source>
</evidence>
<accession>A0A4E0QVG2</accession>
<keyword evidence="3" id="KW-1185">Reference proteome</keyword>
<comment type="caution">
    <text evidence="2">The sequence shown here is derived from an EMBL/GenBank/DDBJ whole genome shotgun (WGS) entry which is preliminary data.</text>
</comment>
<feature type="signal peptide" evidence="1">
    <location>
        <begin position="1"/>
        <end position="25"/>
    </location>
</feature>
<proteinExistence type="predicted"/>
<dbReference type="EMBL" id="JXXN02007520">
    <property type="protein sequence ID" value="THD19063.1"/>
    <property type="molecule type" value="Genomic_DNA"/>
</dbReference>
<sequence>MHSLSNWTLAVLLILTFSGFRFVKAKRIGVSVITMQMGKPNKQWTDQNGLSLNPYFSFNPLCHRLLVVLKSVNNDLKDSVLGCRNQTGSGAEITMSIYIAVSPTGLQLDSQNKCIRAERKKLLNEWKEAVSQNFEISSNLIHVQLEKKTFYIQAQNMHAYLLQEGSTFSSWFYSWKIKYQEAVCTTMTHLLNKLDKLYPFIHITMETKKGSVYLYVDIDLLFDVTEIGEMKTGDVVSLSNTESARYKQKLTLGSFEYQAPKHLGKS</sequence>